<evidence type="ECO:0000313" key="2">
    <source>
        <dbReference type="EMBL" id="OBQ15814.1"/>
    </source>
</evidence>
<evidence type="ECO:0008006" key="4">
    <source>
        <dbReference type="Google" id="ProtNLM"/>
    </source>
</evidence>
<protein>
    <recommendedName>
        <fullName evidence="4">Tyrosine kinase G-rich domain-containing protein</fullName>
    </recommendedName>
</protein>
<evidence type="ECO:0000313" key="3">
    <source>
        <dbReference type="Proteomes" id="UP000092382"/>
    </source>
</evidence>
<gene>
    <name evidence="2" type="ORF">AN481_19565</name>
</gene>
<evidence type="ECO:0000256" key="1">
    <source>
        <dbReference type="SAM" id="Phobius"/>
    </source>
</evidence>
<organism evidence="2 3">
    <name type="scientific">Aphanizomenon flos-aquae LD13</name>
    <dbReference type="NCBI Taxonomy" id="1710894"/>
    <lineage>
        <taxon>Bacteria</taxon>
        <taxon>Bacillati</taxon>
        <taxon>Cyanobacteriota</taxon>
        <taxon>Cyanophyceae</taxon>
        <taxon>Nostocales</taxon>
        <taxon>Aphanizomenonaceae</taxon>
        <taxon>Aphanizomenon</taxon>
    </lineage>
</organism>
<dbReference type="EMBL" id="LJOY01000172">
    <property type="protein sequence ID" value="OBQ15814.1"/>
    <property type="molecule type" value="Genomic_DNA"/>
</dbReference>
<keyword evidence="1" id="KW-1133">Transmembrane helix</keyword>
<proteinExistence type="predicted"/>
<sequence length="88" mass="9641">MLSHEFADTLNKMICEDYTKRFQNAKEALQALTRNQLTPPPAPLIPWKLILGTISGIIIIIGVVMAVMSILPKSNDQLIADGKAKSGH</sequence>
<name>A0A1B7VFV4_APHFL</name>
<feature type="transmembrane region" description="Helical" evidence="1">
    <location>
        <begin position="49"/>
        <end position="71"/>
    </location>
</feature>
<dbReference type="AlphaFoldDB" id="A0A1B7VFV4"/>
<comment type="caution">
    <text evidence="2">The sequence shown here is derived from an EMBL/GenBank/DDBJ whole genome shotgun (WGS) entry which is preliminary data.</text>
</comment>
<keyword evidence="1" id="KW-0472">Membrane</keyword>
<dbReference type="PATRIC" id="fig|1710894.3.peg.2636"/>
<accession>A0A1B7VFV4</accession>
<keyword evidence="1" id="KW-0812">Transmembrane</keyword>
<reference evidence="2 3" key="1">
    <citation type="submission" date="2015-09" db="EMBL/GenBank/DDBJ databases">
        <title>Whole genome shotgun sequence assembly of Aphanizomenon flos-aquae UKL13.</title>
        <authorList>
            <person name="Driscoll C."/>
        </authorList>
    </citation>
    <scope>NUCLEOTIDE SEQUENCE [LARGE SCALE GENOMIC DNA]</scope>
    <source>
        <strain evidence="2">MDT13</strain>
    </source>
</reference>
<dbReference type="Proteomes" id="UP000092382">
    <property type="component" value="Unassembled WGS sequence"/>
</dbReference>